<dbReference type="InterPro" id="IPR001633">
    <property type="entry name" value="EAL_dom"/>
</dbReference>
<evidence type="ECO:0000313" key="3">
    <source>
        <dbReference type="Proteomes" id="UP000242682"/>
    </source>
</evidence>
<dbReference type="Gene3D" id="3.30.450.20">
    <property type="entry name" value="PAS domain"/>
    <property type="match status" value="1"/>
</dbReference>
<dbReference type="InterPro" id="IPR050706">
    <property type="entry name" value="Cyclic-di-GMP_PDE-like"/>
</dbReference>
<dbReference type="PANTHER" id="PTHR33121">
    <property type="entry name" value="CYCLIC DI-GMP PHOSPHODIESTERASE PDEF"/>
    <property type="match status" value="1"/>
</dbReference>
<reference evidence="2 3" key="1">
    <citation type="submission" date="2018-03" db="EMBL/GenBank/DDBJ databases">
        <title>Genomic Encyclopedia of Type Strains, Phase III (KMG-III): the genomes of soil and plant-associated and newly described type strains.</title>
        <authorList>
            <person name="Whitman W."/>
        </authorList>
    </citation>
    <scope>NUCLEOTIDE SEQUENCE [LARGE SCALE GENOMIC DNA]</scope>
    <source>
        <strain evidence="2 3">CGMCC 1.12259</strain>
    </source>
</reference>
<evidence type="ECO:0000313" key="2">
    <source>
        <dbReference type="EMBL" id="PSL41426.1"/>
    </source>
</evidence>
<dbReference type="PROSITE" id="PS50883">
    <property type="entry name" value="EAL"/>
    <property type="match status" value="1"/>
</dbReference>
<dbReference type="Proteomes" id="UP000242682">
    <property type="component" value="Unassembled WGS sequence"/>
</dbReference>
<name>A0A2P8H5B9_9BACL</name>
<dbReference type="Pfam" id="PF00563">
    <property type="entry name" value="EAL"/>
    <property type="match status" value="1"/>
</dbReference>
<dbReference type="InterPro" id="IPR018842">
    <property type="entry name" value="YkuI_C"/>
</dbReference>
<dbReference type="InterPro" id="IPR029151">
    <property type="entry name" value="Sensor-like_sf"/>
</dbReference>
<dbReference type="SMART" id="SM00052">
    <property type="entry name" value="EAL"/>
    <property type="match status" value="1"/>
</dbReference>
<protein>
    <submittedName>
        <fullName evidence="2">EAL domain-containing protein (Putative c-di-GMP-specific phosphodiesterase class I)</fullName>
    </submittedName>
</protein>
<dbReference type="PANTHER" id="PTHR33121:SF82">
    <property type="entry name" value="SIGNAL TRANSDUCTION PROTEIN CONTAINING A EAL DOMAIN"/>
    <property type="match status" value="1"/>
</dbReference>
<sequence length="406" mass="47508">MDPLEILENLHKVRPVYQPIISAVKHDVIGYEVLGRYQSESGDWISLGDFFHDNDVPDEYKIEVDQHLLHLAVSKMLEEKNESSLFINRNAKQLLVNSGEDFLQALKVFEKQGFAMNRIVLEITEHDFDEDFGMLEHLLIYYKTYGIQIAVDHVGAKSSNIDRIRQLKPHILKIDTSISRQHKQEVFQDIIYSLSVLARRIGAKLAYENIEDNHQLYFAWKHGGHYYQGFYLANPDFNFLSTDFVSVDVGEKVKAFVQLEKSRVESRLAFTLACEEKIKKLSTQWQGPETADAFIEVAKNSFDDESFRIYICDSNGQQVSSNFRKRLQVWETEKDQQGSHWAFRPYFLENTMHMKTWHKGILSDTYSDIETGEMVRTFSYPLSDQFFLFIDISYAFLLENDYLYFQ</sequence>
<dbReference type="Gene3D" id="3.20.20.450">
    <property type="entry name" value="EAL domain"/>
    <property type="match status" value="1"/>
</dbReference>
<dbReference type="SUPFAM" id="SSF141868">
    <property type="entry name" value="EAL domain-like"/>
    <property type="match status" value="1"/>
</dbReference>
<dbReference type="EMBL" id="PYAT01000002">
    <property type="protein sequence ID" value="PSL41426.1"/>
    <property type="molecule type" value="Genomic_DNA"/>
</dbReference>
<keyword evidence="3" id="KW-1185">Reference proteome</keyword>
<dbReference type="Pfam" id="PF10388">
    <property type="entry name" value="YkuI_C"/>
    <property type="match status" value="1"/>
</dbReference>
<accession>A0A2P8H5B9</accession>
<proteinExistence type="predicted"/>
<dbReference type="GO" id="GO:0071111">
    <property type="term" value="F:cyclic-guanylate-specific phosphodiesterase activity"/>
    <property type="evidence" value="ECO:0007669"/>
    <property type="project" value="InterPro"/>
</dbReference>
<dbReference type="InterPro" id="IPR035919">
    <property type="entry name" value="EAL_sf"/>
</dbReference>
<feature type="domain" description="EAL" evidence="1">
    <location>
        <begin position="1"/>
        <end position="249"/>
    </location>
</feature>
<dbReference type="CDD" id="cd01948">
    <property type="entry name" value="EAL"/>
    <property type="match status" value="1"/>
</dbReference>
<dbReference type="AlphaFoldDB" id="A0A2P8H5B9"/>
<comment type="caution">
    <text evidence="2">The sequence shown here is derived from an EMBL/GenBank/DDBJ whole genome shotgun (WGS) entry which is preliminary data.</text>
</comment>
<dbReference type="RefSeq" id="WP_106532122.1">
    <property type="nucleotide sequence ID" value="NZ_PYAT01000002.1"/>
</dbReference>
<dbReference type="SUPFAM" id="SSF103190">
    <property type="entry name" value="Sensory domain-like"/>
    <property type="match status" value="1"/>
</dbReference>
<organism evidence="2 3">
    <name type="scientific">Planomicrobium soli</name>
    <dbReference type="NCBI Taxonomy" id="1176648"/>
    <lineage>
        <taxon>Bacteria</taxon>
        <taxon>Bacillati</taxon>
        <taxon>Bacillota</taxon>
        <taxon>Bacilli</taxon>
        <taxon>Bacillales</taxon>
        <taxon>Caryophanaceae</taxon>
        <taxon>Planomicrobium</taxon>
    </lineage>
</organism>
<dbReference type="OrthoDB" id="1673646at2"/>
<evidence type="ECO:0000259" key="1">
    <source>
        <dbReference type="PROSITE" id="PS50883"/>
    </source>
</evidence>
<gene>
    <name evidence="2" type="ORF">B0H99_102109</name>
</gene>